<keyword evidence="2" id="KW-1185">Reference proteome</keyword>
<proteinExistence type="predicted"/>
<organism evidence="1 2">
    <name type="scientific">Chungangia koreensis</name>
    <dbReference type="NCBI Taxonomy" id="752657"/>
    <lineage>
        <taxon>Bacteria</taxon>
        <taxon>Bacillati</taxon>
        <taxon>Bacillota</taxon>
        <taxon>Bacilli</taxon>
        <taxon>Lactobacillales</taxon>
        <taxon>Chungangia</taxon>
    </lineage>
</organism>
<evidence type="ECO:0000313" key="1">
    <source>
        <dbReference type="EMBL" id="MFC4409961.1"/>
    </source>
</evidence>
<sequence length="194" mass="22643">MQAKSVYLIPSRLIAILPEYSKYGELYSNILEVNYSFVNERNPYDTIDDHCLYYGSALRGKIEGANSILKTKINPIALNGPESIILIPTKSPMSKDGIWFNLEHIIDFQALGKREILVFLSNGDTIRVENSYKQFKSRVDRGYILRTKLEERQNLQHLQSHYILDPGKRYHYQRNNGKLNFEMVIQNKRDNKDK</sequence>
<gene>
    <name evidence="1" type="ORF">ACFOZY_05850</name>
</gene>
<reference evidence="2" key="1">
    <citation type="journal article" date="2019" name="Int. J. Syst. Evol. Microbiol.">
        <title>The Global Catalogue of Microorganisms (GCM) 10K type strain sequencing project: providing services to taxonomists for standard genome sequencing and annotation.</title>
        <authorList>
            <consortium name="The Broad Institute Genomics Platform"/>
            <consortium name="The Broad Institute Genome Sequencing Center for Infectious Disease"/>
            <person name="Wu L."/>
            <person name="Ma J."/>
        </authorList>
    </citation>
    <scope>NUCLEOTIDE SEQUENCE [LARGE SCALE GENOMIC DNA]</scope>
    <source>
        <strain evidence="2">CCUG 59778</strain>
    </source>
</reference>
<evidence type="ECO:0000313" key="2">
    <source>
        <dbReference type="Proteomes" id="UP001595817"/>
    </source>
</evidence>
<protein>
    <submittedName>
        <fullName evidence="1">Competence protein ComK</fullName>
    </submittedName>
</protein>
<dbReference type="Proteomes" id="UP001595817">
    <property type="component" value="Unassembled WGS sequence"/>
</dbReference>
<dbReference type="InterPro" id="IPR010461">
    <property type="entry name" value="ComK"/>
</dbReference>
<comment type="caution">
    <text evidence="1">The sequence shown here is derived from an EMBL/GenBank/DDBJ whole genome shotgun (WGS) entry which is preliminary data.</text>
</comment>
<accession>A0ABV8X2G4</accession>
<dbReference type="RefSeq" id="WP_378153275.1">
    <property type="nucleotide sequence ID" value="NZ_JBHSEC010000006.1"/>
</dbReference>
<dbReference type="EMBL" id="JBHSEC010000006">
    <property type="protein sequence ID" value="MFC4409961.1"/>
    <property type="molecule type" value="Genomic_DNA"/>
</dbReference>
<dbReference type="Pfam" id="PF06338">
    <property type="entry name" value="ComK"/>
    <property type="match status" value="1"/>
</dbReference>
<name>A0ABV8X2G4_9LACT</name>